<organism evidence="10 11">
    <name type="scientific">Vespula vulgaris</name>
    <name type="common">Yellow jacket</name>
    <name type="synonym">Wasp</name>
    <dbReference type="NCBI Taxonomy" id="7454"/>
    <lineage>
        <taxon>Eukaryota</taxon>
        <taxon>Metazoa</taxon>
        <taxon>Ecdysozoa</taxon>
        <taxon>Arthropoda</taxon>
        <taxon>Hexapoda</taxon>
        <taxon>Insecta</taxon>
        <taxon>Pterygota</taxon>
        <taxon>Neoptera</taxon>
        <taxon>Endopterygota</taxon>
        <taxon>Hymenoptera</taxon>
        <taxon>Apocrita</taxon>
        <taxon>Aculeata</taxon>
        <taxon>Vespoidea</taxon>
        <taxon>Vespidae</taxon>
        <taxon>Vespinae</taxon>
        <taxon>Vespula</taxon>
    </lineage>
</organism>
<evidence type="ECO:0000259" key="9">
    <source>
        <dbReference type="SMART" id="SM00382"/>
    </source>
</evidence>
<dbReference type="InterPro" id="IPR003593">
    <property type="entry name" value="AAA+_ATPase"/>
</dbReference>
<dbReference type="Pfam" id="PF00004">
    <property type="entry name" value="AAA"/>
    <property type="match status" value="2"/>
</dbReference>
<dbReference type="FunFam" id="3.40.50.300:FF:000149">
    <property type="entry name" value="Nuclear valosin-containing protein-like"/>
    <property type="match status" value="1"/>
</dbReference>
<evidence type="ECO:0000313" key="11">
    <source>
        <dbReference type="Proteomes" id="UP000614350"/>
    </source>
</evidence>
<feature type="domain" description="AAA+ ATPase" evidence="9">
    <location>
        <begin position="774"/>
        <end position="910"/>
    </location>
</feature>
<name>A0A834JQJ1_VESVU</name>
<evidence type="ECO:0000256" key="6">
    <source>
        <dbReference type="ARBA" id="ARBA00023136"/>
    </source>
</evidence>
<keyword evidence="11" id="KW-1185">Reference proteome</keyword>
<keyword evidence="4" id="KW-0378">Hydrolase</keyword>
<evidence type="ECO:0000256" key="7">
    <source>
        <dbReference type="ARBA" id="ARBA00032509"/>
    </source>
</evidence>
<feature type="domain" description="AAA+ ATPase" evidence="9">
    <location>
        <begin position="496"/>
        <end position="604"/>
    </location>
</feature>
<accession>A0A834JQJ1</accession>
<dbReference type="InterPro" id="IPR015342">
    <property type="entry name" value="PEX1-N_C-lobe"/>
</dbReference>
<dbReference type="Gene3D" id="3.10.330.10">
    <property type="match status" value="1"/>
</dbReference>
<dbReference type="Gene3D" id="1.10.8.60">
    <property type="match status" value="2"/>
</dbReference>
<dbReference type="Proteomes" id="UP000614350">
    <property type="component" value="Unassembled WGS sequence"/>
</dbReference>
<comment type="subcellular location">
    <subcellularLocation>
        <location evidence="1">Membrane</location>
    </subcellularLocation>
</comment>
<dbReference type="SUPFAM" id="SSF54585">
    <property type="entry name" value="Cdc48 domain 2-like"/>
    <property type="match status" value="1"/>
</dbReference>
<dbReference type="SMART" id="SM00382">
    <property type="entry name" value="AAA"/>
    <property type="match status" value="2"/>
</dbReference>
<dbReference type="CDD" id="cd00009">
    <property type="entry name" value="AAA"/>
    <property type="match status" value="1"/>
</dbReference>
<proteinExistence type="inferred from homology"/>
<sequence length="1030" mass="116476">MQERFLVRYIKIDNCFAYVSDVWLRKQGTKNNVIALLHKDATYFLSCSPKQITDGTLCLARPFAKTLNIEDGDEVFVRFVKDAPSLTSITVIPETNEDREILELQVDRIQSTLLNKIQIVAKDQPIVIWVSKFSTIVLITEMLEPNFPCGKLEQFTELHVTNTIQNTVKEQIESNEFTNVGGFNFRDTLKKIIPTFSKSCNNNGVDKNYALLQNYRKRRNQSVVYRVHFLPEISSFDGSNPFDIILKSPYHIFVPRRHVPKDVQYTNGGIICKMKKVSEEQVNVNTQSTNFLKNIESPIPSLSFELTVKLFVLEDILDRCSDSIDKIHFKLDFVHSNIYISESVKIGLRLRMGGKVVLTAIDVEKNLIPLTIEIFPTIQTTSLQSIKDFLASYSIHEKILLNSCAPIMLDNGNRCIVKFLPEKCTYSFLDETLLKTITIHLKSKLDVDDLLTLEHDIEDAFYKKISTRYLENILSECQITLDLSLRLNAPTNLEYDRENILICGEIGSGKSTLCKILIKRLQKSPYFVYTHVIDCISLKGKKVEMLQKIVCAAMSQCIYHQPSILFLEDIDSITMVSSNNEENTPDSVNAARITDMIINTVTQCQESHYVSIVATCVGINKIGKKMRPSRGLNFFRTVLSIPNLEKADRIDILQLMLEDKLYVPGNVNWDYYGNKTEGWMVQDLVDVADKATFAAWKRCAKEDIKPPIVITEDDISTVMNNYKPLSLQGVQLYKGSDQTWSDIGGLVKVKKSLTEILHWPLKYPEIFKNAPIKLQSGVLLYGMPGTGKTLLGKAIASECGVNLISVKGPELLSKYIGVSEESVRNIFERAHRAKPCVLFFDEFDSLAPRRGHDSTGVTDRVVNQLLTQLDGIEDREGVAVVAATSRPDLLDPALLRPGRLDKSLYCPLPDELEREEILHVLCKSQKINVMELDLREIACASLGLTGADLNAIITQAKLAAFEDAVEIIPEENLRPTDIKVTQKHLVESVKSIQPSLSSTEMEKYTRIYTRFSKGDTFVEDMLKNQKATLA</sequence>
<dbReference type="InterPro" id="IPR003959">
    <property type="entry name" value="ATPase_AAA_core"/>
</dbReference>
<dbReference type="Pfam" id="PF09262">
    <property type="entry name" value="PEX-1N"/>
    <property type="match status" value="1"/>
</dbReference>
<comment type="caution">
    <text evidence="10">The sequence shown here is derived from an EMBL/GenBank/DDBJ whole genome shotgun (WGS) entry which is preliminary data.</text>
</comment>
<keyword evidence="5" id="KW-0067">ATP-binding</keyword>
<evidence type="ECO:0000256" key="2">
    <source>
        <dbReference type="ARBA" id="ARBA00006914"/>
    </source>
</evidence>
<dbReference type="InterPro" id="IPR003960">
    <property type="entry name" value="ATPase_AAA_CS"/>
</dbReference>
<evidence type="ECO:0000256" key="1">
    <source>
        <dbReference type="ARBA" id="ARBA00004370"/>
    </source>
</evidence>
<dbReference type="PANTHER" id="PTHR23077">
    <property type="entry name" value="AAA-FAMILY ATPASE"/>
    <property type="match status" value="1"/>
</dbReference>
<evidence type="ECO:0000256" key="8">
    <source>
        <dbReference type="ARBA" id="ARBA00034532"/>
    </source>
</evidence>
<dbReference type="InterPro" id="IPR029067">
    <property type="entry name" value="CDC48_domain_2-like_sf"/>
</dbReference>
<dbReference type="InterPro" id="IPR027417">
    <property type="entry name" value="P-loop_NTPase"/>
</dbReference>
<evidence type="ECO:0000256" key="4">
    <source>
        <dbReference type="ARBA" id="ARBA00022801"/>
    </source>
</evidence>
<gene>
    <name evidence="10" type="ORF">HZH66_008796</name>
</gene>
<reference evidence="10" key="1">
    <citation type="journal article" date="2020" name="G3 (Bethesda)">
        <title>High-Quality Assemblies for Three Invasive Social Wasps from the &lt;i&gt;Vespula&lt;/i&gt; Genus.</title>
        <authorList>
            <person name="Harrop T.W.R."/>
            <person name="Guhlin J."/>
            <person name="McLaughlin G.M."/>
            <person name="Permina E."/>
            <person name="Stockwell P."/>
            <person name="Gilligan J."/>
            <person name="Le Lec M.F."/>
            <person name="Gruber M.A.M."/>
            <person name="Quinn O."/>
            <person name="Lovegrove M."/>
            <person name="Duncan E.J."/>
            <person name="Remnant E.J."/>
            <person name="Van Eeckhoven J."/>
            <person name="Graham B."/>
            <person name="Knapp R.A."/>
            <person name="Langford K.W."/>
            <person name="Kronenberg Z."/>
            <person name="Press M.O."/>
            <person name="Eacker S.M."/>
            <person name="Wilson-Rankin E.E."/>
            <person name="Purcell J."/>
            <person name="Lester P.J."/>
            <person name="Dearden P.K."/>
        </authorList>
    </citation>
    <scope>NUCLEOTIDE SEQUENCE</scope>
    <source>
        <strain evidence="10">Marl-1</strain>
    </source>
</reference>
<evidence type="ECO:0000256" key="5">
    <source>
        <dbReference type="ARBA" id="ARBA00022840"/>
    </source>
</evidence>
<protein>
    <recommendedName>
        <fullName evidence="8">Peroxisomal ATPase PEX1</fullName>
    </recommendedName>
    <alternativeName>
        <fullName evidence="7">Peroxin-1</fullName>
    </alternativeName>
</protein>
<dbReference type="EMBL" id="JACSEA010000009">
    <property type="protein sequence ID" value="KAF7392963.1"/>
    <property type="molecule type" value="Genomic_DNA"/>
</dbReference>
<dbReference type="InterPro" id="IPR009010">
    <property type="entry name" value="Asp_de-COase-like_dom_sf"/>
</dbReference>
<dbReference type="GO" id="GO:0005524">
    <property type="term" value="F:ATP binding"/>
    <property type="evidence" value="ECO:0007669"/>
    <property type="project" value="UniProtKB-KW"/>
</dbReference>
<dbReference type="GO" id="GO:0016887">
    <property type="term" value="F:ATP hydrolysis activity"/>
    <property type="evidence" value="ECO:0007669"/>
    <property type="project" value="InterPro"/>
</dbReference>
<comment type="similarity">
    <text evidence="2">Belongs to the AAA ATPase family.</text>
</comment>
<dbReference type="GO" id="GO:0005829">
    <property type="term" value="C:cytosol"/>
    <property type="evidence" value="ECO:0007669"/>
    <property type="project" value="TreeGrafter"/>
</dbReference>
<dbReference type="InterPro" id="IPR050168">
    <property type="entry name" value="AAA_ATPase_domain"/>
</dbReference>
<dbReference type="GO" id="GO:0005778">
    <property type="term" value="C:peroxisomal membrane"/>
    <property type="evidence" value="ECO:0007669"/>
    <property type="project" value="TreeGrafter"/>
</dbReference>
<dbReference type="SUPFAM" id="SSF52540">
    <property type="entry name" value="P-loop containing nucleoside triphosphate hydrolases"/>
    <property type="match status" value="2"/>
</dbReference>
<dbReference type="PANTHER" id="PTHR23077:SF12">
    <property type="entry name" value="PEROXISOMAL ATPASE PEX1"/>
    <property type="match status" value="1"/>
</dbReference>
<keyword evidence="3" id="KW-0547">Nucleotide-binding</keyword>
<keyword evidence="6" id="KW-0472">Membrane</keyword>
<dbReference type="SUPFAM" id="SSF50692">
    <property type="entry name" value="ADC-like"/>
    <property type="match status" value="1"/>
</dbReference>
<dbReference type="AlphaFoldDB" id="A0A834JQJ1"/>
<evidence type="ECO:0000313" key="10">
    <source>
        <dbReference type="EMBL" id="KAF7392963.1"/>
    </source>
</evidence>
<dbReference type="GO" id="GO:0016558">
    <property type="term" value="P:protein import into peroxisome matrix"/>
    <property type="evidence" value="ECO:0007669"/>
    <property type="project" value="TreeGrafter"/>
</dbReference>
<dbReference type="PROSITE" id="PS00674">
    <property type="entry name" value="AAA"/>
    <property type="match status" value="1"/>
</dbReference>
<dbReference type="Gene3D" id="3.40.50.300">
    <property type="entry name" value="P-loop containing nucleotide triphosphate hydrolases"/>
    <property type="match status" value="2"/>
</dbReference>
<evidence type="ECO:0000256" key="3">
    <source>
        <dbReference type="ARBA" id="ARBA00022741"/>
    </source>
</evidence>